<keyword evidence="2" id="KW-1185">Reference proteome</keyword>
<evidence type="ECO:0000313" key="2">
    <source>
        <dbReference type="Proteomes" id="UP000002009"/>
    </source>
</evidence>
<dbReference type="InParanoid" id="C1EBF5"/>
<dbReference type="GeneID" id="8245056"/>
<sequence>MAAIVHAGVMTRLGAPPAPRALRQRSSVRAIAKSRAIVAKASAESDTVDPRRAVTASLAALVVATTGSSAFVAFAEDSLLTDYVSDTKDLIQKQRDLLREGKGDVDAYFAKAEAYFAGYKWDHKGHTNSFSQLMNTDIVIREQDGYLKQTGGSWSKDSVPPSGTPKAKILEGYLQNAERCIQKESMGKFNEMDLATREEWKAIVCTQGLVAPADDQ</sequence>
<organism evidence="1 2">
    <name type="scientific">Micromonas commoda (strain RCC299 / NOUM17 / CCMP2709)</name>
    <name type="common">Picoplanktonic green alga</name>
    <dbReference type="NCBI Taxonomy" id="296587"/>
    <lineage>
        <taxon>Eukaryota</taxon>
        <taxon>Viridiplantae</taxon>
        <taxon>Chlorophyta</taxon>
        <taxon>Mamiellophyceae</taxon>
        <taxon>Mamiellales</taxon>
        <taxon>Mamiellaceae</taxon>
        <taxon>Micromonas</taxon>
    </lineage>
</organism>
<dbReference type="RefSeq" id="XP_002504115.1">
    <property type="nucleotide sequence ID" value="XM_002504069.1"/>
</dbReference>
<dbReference type="OrthoDB" id="498291at2759"/>
<accession>C1EBF5</accession>
<dbReference type="Proteomes" id="UP000002009">
    <property type="component" value="Chromosome 7"/>
</dbReference>
<dbReference type="KEGG" id="mis:MICPUN_60412"/>
<reference evidence="1 2" key="1">
    <citation type="journal article" date="2009" name="Science">
        <title>Green evolution and dynamic adaptations revealed by genomes of the marine picoeukaryotes Micromonas.</title>
        <authorList>
            <person name="Worden A.Z."/>
            <person name="Lee J.H."/>
            <person name="Mock T."/>
            <person name="Rouze P."/>
            <person name="Simmons M.P."/>
            <person name="Aerts A.L."/>
            <person name="Allen A.E."/>
            <person name="Cuvelier M.L."/>
            <person name="Derelle E."/>
            <person name="Everett M.V."/>
            <person name="Foulon E."/>
            <person name="Grimwood J."/>
            <person name="Gundlach H."/>
            <person name="Henrissat B."/>
            <person name="Napoli C."/>
            <person name="McDonald S.M."/>
            <person name="Parker M.S."/>
            <person name="Rombauts S."/>
            <person name="Salamov A."/>
            <person name="Von Dassow P."/>
            <person name="Badger J.H."/>
            <person name="Coutinho P.M."/>
            <person name="Demir E."/>
            <person name="Dubchak I."/>
            <person name="Gentemann C."/>
            <person name="Eikrem W."/>
            <person name="Gready J.E."/>
            <person name="John U."/>
            <person name="Lanier W."/>
            <person name="Lindquist E.A."/>
            <person name="Lucas S."/>
            <person name="Mayer K.F."/>
            <person name="Moreau H."/>
            <person name="Not F."/>
            <person name="Otillar R."/>
            <person name="Panaud O."/>
            <person name="Pangilinan J."/>
            <person name="Paulsen I."/>
            <person name="Piegu B."/>
            <person name="Poliakov A."/>
            <person name="Robbens S."/>
            <person name="Schmutz J."/>
            <person name="Toulza E."/>
            <person name="Wyss T."/>
            <person name="Zelensky A."/>
            <person name="Zhou K."/>
            <person name="Armbrust E.V."/>
            <person name="Bhattacharya D."/>
            <person name="Goodenough U.W."/>
            <person name="Van de Peer Y."/>
            <person name="Grigoriev I.V."/>
        </authorList>
    </citation>
    <scope>NUCLEOTIDE SEQUENCE [LARGE SCALE GENOMIC DNA]</scope>
    <source>
        <strain evidence="2">RCC299 / NOUM17</strain>
    </source>
</reference>
<evidence type="ECO:0000313" key="1">
    <source>
        <dbReference type="EMBL" id="ACO65373.1"/>
    </source>
</evidence>
<gene>
    <name evidence="1" type="ORF">MICPUN_60412</name>
</gene>
<name>C1EBF5_MICCC</name>
<dbReference type="EMBL" id="CP001328">
    <property type="protein sequence ID" value="ACO65373.1"/>
    <property type="molecule type" value="Genomic_DNA"/>
</dbReference>
<protein>
    <submittedName>
        <fullName evidence="1">Uncharacterized protein</fullName>
    </submittedName>
</protein>
<dbReference type="AlphaFoldDB" id="C1EBF5"/>
<proteinExistence type="predicted"/>